<dbReference type="OrthoDB" id="9875333at2"/>
<accession>A0A6C7E557</accession>
<evidence type="ECO:0000256" key="1">
    <source>
        <dbReference type="SAM" id="MobiDB-lite"/>
    </source>
</evidence>
<dbReference type="RefSeq" id="WP_015439643.1">
    <property type="nucleotide sequence ID" value="NC_020520.1"/>
</dbReference>
<evidence type="ECO:0000313" key="3">
    <source>
        <dbReference type="Proteomes" id="UP000011863"/>
    </source>
</evidence>
<dbReference type="Proteomes" id="UP000011863">
    <property type="component" value="Chromosome"/>
</dbReference>
<protein>
    <submittedName>
        <fullName evidence="2">Uncharacterized protein</fullName>
    </submittedName>
</protein>
<feature type="region of interest" description="Disordered" evidence="1">
    <location>
        <begin position="65"/>
        <end position="85"/>
    </location>
</feature>
<name>A0A6C7E557_ILUCY</name>
<keyword evidence="3" id="KW-1185">Reference proteome</keyword>
<organism evidence="2 3">
    <name type="scientific">Ilumatobacter coccineus (strain NBRC 103263 / KCTC 29153 / YM16-304)</name>
    <dbReference type="NCBI Taxonomy" id="1313172"/>
    <lineage>
        <taxon>Bacteria</taxon>
        <taxon>Bacillati</taxon>
        <taxon>Actinomycetota</taxon>
        <taxon>Acidimicrobiia</taxon>
        <taxon>Acidimicrobiales</taxon>
        <taxon>Ilumatobacteraceae</taxon>
        <taxon>Ilumatobacter</taxon>
    </lineage>
</organism>
<dbReference type="AlphaFoldDB" id="A0A6C7E557"/>
<reference evidence="2 3" key="1">
    <citation type="journal article" date="2013" name="Int. J. Syst. Evol. Microbiol.">
        <title>Ilumatobacter nonamiense sp. nov. and Ilumatobacter coccineum sp. nov., isolated from seashore sand.</title>
        <authorList>
            <person name="Matsumoto A."/>
            <person name="Kasai H."/>
            <person name="Matsuo Y."/>
            <person name="Shizuri Y."/>
            <person name="Ichikawa N."/>
            <person name="Fujita N."/>
            <person name="Omura S."/>
            <person name="Takahashi Y."/>
        </authorList>
    </citation>
    <scope>NUCLEOTIDE SEQUENCE [LARGE SCALE GENOMIC DNA]</scope>
    <source>
        <strain evidence="3">NBRC 103263 / KCTC 29153 / YM16-304</strain>
    </source>
</reference>
<dbReference type="EMBL" id="AP012057">
    <property type="protein sequence ID" value="BAN00395.1"/>
    <property type="molecule type" value="Genomic_DNA"/>
</dbReference>
<sequence length="85" mass="9151">MATKKQPVSKWFDGTTPLEELSDTEQLAHQIALERGDLGSSIARIMDAEIGDEAILTALTSFHESLSNPGDENRDPRVAIANASA</sequence>
<proteinExistence type="predicted"/>
<evidence type="ECO:0000313" key="2">
    <source>
        <dbReference type="EMBL" id="BAN00395.1"/>
    </source>
</evidence>
<dbReference type="KEGG" id="aym:YM304_00810"/>
<gene>
    <name evidence="2" type="ORF">YM304_00810</name>
</gene>